<proteinExistence type="inferred from homology"/>
<dbReference type="Gene3D" id="1.50.10.10">
    <property type="match status" value="1"/>
</dbReference>
<keyword evidence="3" id="KW-0808">Transferase</keyword>
<dbReference type="InterPro" id="IPR005194">
    <property type="entry name" value="Glyco_hydro_65_C"/>
</dbReference>
<dbReference type="GO" id="GO:0004553">
    <property type="term" value="F:hydrolase activity, hydrolyzing O-glycosyl compounds"/>
    <property type="evidence" value="ECO:0007669"/>
    <property type="project" value="TreeGrafter"/>
</dbReference>
<dbReference type="GO" id="GO:0005975">
    <property type="term" value="P:carbohydrate metabolic process"/>
    <property type="evidence" value="ECO:0007669"/>
    <property type="project" value="InterPro"/>
</dbReference>
<feature type="binding site" evidence="5">
    <location>
        <begin position="314"/>
        <end position="315"/>
    </location>
    <ligand>
        <name>substrate</name>
    </ligand>
</feature>
<name>A0A9D2AEK1_9FIRM</name>
<evidence type="ECO:0000256" key="5">
    <source>
        <dbReference type="PIRSR" id="PIRSR036289-51"/>
    </source>
</evidence>
<feature type="binding site" evidence="5">
    <location>
        <begin position="570"/>
        <end position="571"/>
    </location>
    <ligand>
        <name>substrate</name>
    </ligand>
</feature>
<dbReference type="PANTHER" id="PTHR11051:SF8">
    <property type="entry name" value="PROTEIN-GLUCOSYLGALACTOSYLHYDROXYLYSINE GLUCOSIDASE"/>
    <property type="match status" value="1"/>
</dbReference>
<dbReference type="Gene3D" id="2.60.420.10">
    <property type="entry name" value="Maltose phosphorylase, domain 3"/>
    <property type="match status" value="1"/>
</dbReference>
<evidence type="ECO:0000313" key="9">
    <source>
        <dbReference type="EMBL" id="HIX05995.1"/>
    </source>
</evidence>
<evidence type="ECO:0000256" key="2">
    <source>
        <dbReference type="ARBA" id="ARBA00022676"/>
    </source>
</evidence>
<dbReference type="Gene3D" id="2.70.98.40">
    <property type="entry name" value="Glycoside hydrolase, family 65, N-terminal domain"/>
    <property type="match status" value="1"/>
</dbReference>
<dbReference type="AlphaFoldDB" id="A0A9D2AEK1"/>
<evidence type="ECO:0000259" key="6">
    <source>
        <dbReference type="Pfam" id="PF03632"/>
    </source>
</evidence>
<dbReference type="SUPFAM" id="SSF74650">
    <property type="entry name" value="Galactose mutarotase-like"/>
    <property type="match status" value="1"/>
</dbReference>
<dbReference type="Pfam" id="PF03633">
    <property type="entry name" value="Glyco_hydro_65C"/>
    <property type="match status" value="1"/>
</dbReference>
<feature type="domain" description="Glycoside hydrolase family 65 N-terminal" evidence="8">
    <location>
        <begin position="7"/>
        <end position="226"/>
    </location>
</feature>
<dbReference type="EMBL" id="DXFW01000022">
    <property type="protein sequence ID" value="HIX05995.1"/>
    <property type="molecule type" value="Genomic_DNA"/>
</dbReference>
<dbReference type="SUPFAM" id="SSF48208">
    <property type="entry name" value="Six-hairpin glycosidases"/>
    <property type="match status" value="1"/>
</dbReference>
<evidence type="ECO:0000259" key="7">
    <source>
        <dbReference type="Pfam" id="PF03633"/>
    </source>
</evidence>
<comment type="caution">
    <text evidence="9">The sequence shown here is derived from an EMBL/GenBank/DDBJ whole genome shotgun (WGS) entry which is preliminary data.</text>
</comment>
<reference evidence="9" key="1">
    <citation type="journal article" date="2021" name="PeerJ">
        <title>Extensive microbial diversity within the chicken gut microbiome revealed by metagenomics and culture.</title>
        <authorList>
            <person name="Gilroy R."/>
            <person name="Ravi A."/>
            <person name="Getino M."/>
            <person name="Pursley I."/>
            <person name="Horton D.L."/>
            <person name="Alikhan N.F."/>
            <person name="Baker D."/>
            <person name="Gharbi K."/>
            <person name="Hall N."/>
            <person name="Watson M."/>
            <person name="Adriaenssens E.M."/>
            <person name="Foster-Nyarko E."/>
            <person name="Jarju S."/>
            <person name="Secka A."/>
            <person name="Antonio M."/>
            <person name="Oren A."/>
            <person name="Chaudhuri R.R."/>
            <person name="La Ragione R."/>
            <person name="Hildebrand F."/>
            <person name="Pallen M.J."/>
        </authorList>
    </citation>
    <scope>NUCLEOTIDE SEQUENCE</scope>
    <source>
        <strain evidence="9">2239</strain>
    </source>
</reference>
<feature type="active site" description="Proton donor" evidence="4">
    <location>
        <position position="456"/>
    </location>
</feature>
<dbReference type="InterPro" id="IPR011013">
    <property type="entry name" value="Gal_mutarotase_sf_dom"/>
</dbReference>
<dbReference type="InterPro" id="IPR037018">
    <property type="entry name" value="GH65_N"/>
</dbReference>
<keyword evidence="9" id="KW-0378">Hydrolase</keyword>
<dbReference type="Pfam" id="PF03636">
    <property type="entry name" value="Glyco_hydro_65N"/>
    <property type="match status" value="1"/>
</dbReference>
<dbReference type="Proteomes" id="UP000824193">
    <property type="component" value="Unassembled WGS sequence"/>
</dbReference>
<evidence type="ECO:0000256" key="1">
    <source>
        <dbReference type="ARBA" id="ARBA00006768"/>
    </source>
</evidence>
<reference evidence="9" key="2">
    <citation type="submission" date="2021-04" db="EMBL/GenBank/DDBJ databases">
        <authorList>
            <person name="Gilroy R."/>
        </authorList>
    </citation>
    <scope>NUCLEOTIDE SEQUENCE</scope>
    <source>
        <strain evidence="9">2239</strain>
    </source>
</reference>
<evidence type="ECO:0000259" key="8">
    <source>
        <dbReference type="Pfam" id="PF03636"/>
    </source>
</evidence>
<evidence type="ECO:0000256" key="4">
    <source>
        <dbReference type="PIRSR" id="PIRSR036289-50"/>
    </source>
</evidence>
<dbReference type="PANTHER" id="PTHR11051">
    <property type="entry name" value="GLYCOSYL HYDROLASE-RELATED"/>
    <property type="match status" value="1"/>
</dbReference>
<dbReference type="GO" id="GO:0030246">
    <property type="term" value="F:carbohydrate binding"/>
    <property type="evidence" value="ECO:0007669"/>
    <property type="project" value="InterPro"/>
</dbReference>
<organism evidence="9 10">
    <name type="scientific">Candidatus Allofournierella pullicola</name>
    <dbReference type="NCBI Taxonomy" id="2838596"/>
    <lineage>
        <taxon>Bacteria</taxon>
        <taxon>Bacillati</taxon>
        <taxon>Bacillota</taxon>
        <taxon>Clostridia</taxon>
        <taxon>Eubacteriales</taxon>
        <taxon>Oscillospiraceae</taxon>
        <taxon>Allofournierella</taxon>
    </lineage>
</organism>
<comment type="similarity">
    <text evidence="1">Belongs to the glycosyl hydrolase 65 family.</text>
</comment>
<protein>
    <submittedName>
        <fullName evidence="9">Glycoside hydrolase family 65 protein</fullName>
    </submittedName>
</protein>
<dbReference type="PIRSF" id="PIRSF036289">
    <property type="entry name" value="Glycosyl_hydrolase_malt_phosph"/>
    <property type="match status" value="1"/>
</dbReference>
<dbReference type="InterPro" id="IPR005195">
    <property type="entry name" value="Glyco_hydro_65_M"/>
</dbReference>
<dbReference type="InterPro" id="IPR012341">
    <property type="entry name" value="6hp_glycosidase-like_sf"/>
</dbReference>
<feature type="domain" description="Glycoside hydrolase family 65 central catalytic" evidence="6">
    <location>
        <begin position="279"/>
        <end position="663"/>
    </location>
</feature>
<dbReference type="GO" id="GO:0016757">
    <property type="term" value="F:glycosyltransferase activity"/>
    <property type="evidence" value="ECO:0007669"/>
    <property type="project" value="UniProtKB-KW"/>
</dbReference>
<gene>
    <name evidence="9" type="ORF">H9865_07845</name>
</gene>
<sequence>MNTIICEEGLRPEQAEFLGSKLLMGNGYVGCRGTLEEYRAEQLTALTMAGLFDQKDGGWREPVNAPNPFWVQARFNGTPLSVLDTQPVSHRQWVETDCACQGRESDFSAARVTARRFAHREQRHILALRYTVQAAVAGTCEMKIAPDLCVWDINGPHLEQTSFRPEGGALRVTAVTSELGTAVDLAQLVSCSCGRTELRGDGFYITAELAAGQTLTADIYAALYKSTDPDAADPVRAVQSAARQGFDALLASHRRSWEQLWRQVQVKIEGDEQADLALRYSMYLLLVSTPFHTDRVAIPARGLSGQVYKGAMFWDTELYMLPMFLASLPQVARNLVRYRVNTLDGARAKAREYGYRGAFYQWESQEDGRDGCTEYNINDIFTGRPLRTYFRDKQIHISADVAFGLWEYFRWTGDESLLLEGGAEVLFECARFLYSWSYYKPEKKRYEMLDVTGADEYHERVNNDFYTNVMTKKALEAFRGAADYLQTHAPDRLEELLDRLNFREDLPAILEFERELYVPSPDPKTGLIEQYDGHFRMEDLTPDELRARILRPNEYLGSPVGLAVQTQVIKQADVCLVTALFPQEYPPEVRRANFRYYEPRTEHGSSLSGCIYALAAVKCGLAEYAYPYFLQAATLDLAGAYKRYVGDLYIGGTHPAANGGSWMVAVRGFGGLSLQQDGLHLDPALPQGWSGLSFPLCWQGLRCRVHITQDTVRVEADRENPGPLRLQVCALACQAAPGETVELPCPKEAKP</sequence>
<dbReference type="Pfam" id="PF03632">
    <property type="entry name" value="Glyco_hydro_65m"/>
    <property type="match status" value="1"/>
</dbReference>
<dbReference type="InterPro" id="IPR005196">
    <property type="entry name" value="Glyco_hydro_65_N"/>
</dbReference>
<accession>A0A9D2AEK1</accession>
<evidence type="ECO:0000256" key="3">
    <source>
        <dbReference type="ARBA" id="ARBA00022679"/>
    </source>
</evidence>
<feature type="domain" description="Glycoside hydrolase family 65 C-terminal" evidence="7">
    <location>
        <begin position="674"/>
        <end position="728"/>
    </location>
</feature>
<dbReference type="InterPro" id="IPR008928">
    <property type="entry name" value="6-hairpin_glycosidase_sf"/>
</dbReference>
<dbReference type="InterPro" id="IPR017045">
    <property type="entry name" value="Malt_Pase/Glycosyl_Hdrlase"/>
</dbReference>
<keyword evidence="2" id="KW-0328">Glycosyltransferase</keyword>
<evidence type="ECO:0000313" key="10">
    <source>
        <dbReference type="Proteomes" id="UP000824193"/>
    </source>
</evidence>